<accession>A0A9P6JUS3</accession>
<evidence type="ECO:0000313" key="1">
    <source>
        <dbReference type="EMBL" id="KAF9534617.1"/>
    </source>
</evidence>
<evidence type="ECO:0000313" key="2">
    <source>
        <dbReference type="Proteomes" id="UP000807306"/>
    </source>
</evidence>
<proteinExistence type="predicted"/>
<gene>
    <name evidence="1" type="ORF">CPB83DRAFT_830814</name>
</gene>
<reference evidence="1" key="1">
    <citation type="submission" date="2020-11" db="EMBL/GenBank/DDBJ databases">
        <authorList>
            <consortium name="DOE Joint Genome Institute"/>
            <person name="Ahrendt S."/>
            <person name="Riley R."/>
            <person name="Andreopoulos W."/>
            <person name="Labutti K."/>
            <person name="Pangilinan J."/>
            <person name="Ruiz-Duenas F.J."/>
            <person name="Barrasa J.M."/>
            <person name="Sanchez-Garcia M."/>
            <person name="Camarero S."/>
            <person name="Miyauchi S."/>
            <person name="Serrano A."/>
            <person name="Linde D."/>
            <person name="Babiker R."/>
            <person name="Drula E."/>
            <person name="Ayuso-Fernandez I."/>
            <person name="Pacheco R."/>
            <person name="Padilla G."/>
            <person name="Ferreira P."/>
            <person name="Barriuso J."/>
            <person name="Kellner H."/>
            <person name="Castanera R."/>
            <person name="Alfaro M."/>
            <person name="Ramirez L."/>
            <person name="Pisabarro A.G."/>
            <person name="Kuo A."/>
            <person name="Tritt A."/>
            <person name="Lipzen A."/>
            <person name="He G."/>
            <person name="Yan M."/>
            <person name="Ng V."/>
            <person name="Cullen D."/>
            <person name="Martin F."/>
            <person name="Rosso M.-N."/>
            <person name="Henrissat B."/>
            <person name="Hibbett D."/>
            <person name="Martinez A.T."/>
            <person name="Grigoriev I.V."/>
        </authorList>
    </citation>
    <scope>NUCLEOTIDE SEQUENCE</scope>
    <source>
        <strain evidence="1">CBS 506.95</strain>
    </source>
</reference>
<comment type="caution">
    <text evidence="1">The sequence shown here is derived from an EMBL/GenBank/DDBJ whole genome shotgun (WGS) entry which is preliminary data.</text>
</comment>
<protein>
    <submittedName>
        <fullName evidence="1">Uncharacterized protein</fullName>
    </submittedName>
</protein>
<name>A0A9P6JUS3_9AGAR</name>
<organism evidence="1 2">
    <name type="scientific">Crepidotus variabilis</name>
    <dbReference type="NCBI Taxonomy" id="179855"/>
    <lineage>
        <taxon>Eukaryota</taxon>
        <taxon>Fungi</taxon>
        <taxon>Dikarya</taxon>
        <taxon>Basidiomycota</taxon>
        <taxon>Agaricomycotina</taxon>
        <taxon>Agaricomycetes</taxon>
        <taxon>Agaricomycetidae</taxon>
        <taxon>Agaricales</taxon>
        <taxon>Agaricineae</taxon>
        <taxon>Crepidotaceae</taxon>
        <taxon>Crepidotus</taxon>
    </lineage>
</organism>
<dbReference type="AlphaFoldDB" id="A0A9P6JUS3"/>
<keyword evidence="2" id="KW-1185">Reference proteome</keyword>
<sequence length="142" mass="16448">MRFHMVAMSLNRMHNAPLDNIWVQFGFCTSNEELELAGLYYALLRDVGFEEFFDTFKSSRASNTFAPSVIRDYGLINCKTGEEEMTPKDAYLSFFKKPDADPPALHQGCLRRDVSKYLSGIVKLKNKKMLERLMKNQHTRKV</sequence>
<dbReference type="Proteomes" id="UP000807306">
    <property type="component" value="Unassembled WGS sequence"/>
</dbReference>
<dbReference type="OrthoDB" id="4851849at2759"/>
<dbReference type="EMBL" id="MU157825">
    <property type="protein sequence ID" value="KAF9534617.1"/>
    <property type="molecule type" value="Genomic_DNA"/>
</dbReference>